<evidence type="ECO:0000313" key="2">
    <source>
        <dbReference type="Proteomes" id="UP000528824"/>
    </source>
</evidence>
<keyword evidence="2" id="KW-1185">Reference proteome</keyword>
<gene>
    <name evidence="1" type="ORF">GGI59_001483</name>
</gene>
<name>A0A7W8UKU8_9HYPH</name>
<comment type="caution">
    <text evidence="1">The sequence shown here is derived from an EMBL/GenBank/DDBJ whole genome shotgun (WGS) entry which is preliminary data.</text>
</comment>
<sequence length="103" mass="10789">MAGLGRCGEALQCGLPQPTVGEFDWKTYPPSVVLGLDPRTVRWLVVDAVWMLGSSPSMTESGVDGAIAESTAAWLSTPRGAADSGLDQAVGRLARRSRISVSS</sequence>
<dbReference type="Proteomes" id="UP000528824">
    <property type="component" value="Unassembled WGS sequence"/>
</dbReference>
<protein>
    <submittedName>
        <fullName evidence="1">Uncharacterized protein</fullName>
    </submittedName>
</protein>
<accession>A0A7W8UKU8</accession>
<reference evidence="1 2" key="1">
    <citation type="submission" date="2020-08" db="EMBL/GenBank/DDBJ databases">
        <title>Genomic Encyclopedia of Type Strains, Phase IV (KMG-V): Genome sequencing to study the core and pangenomes of soil and plant-associated prokaryotes.</title>
        <authorList>
            <person name="Whitman W."/>
        </authorList>
    </citation>
    <scope>NUCLEOTIDE SEQUENCE [LARGE SCALE GENOMIC DNA]</scope>
    <source>
        <strain evidence="1 2">SEMIA 4034</strain>
    </source>
</reference>
<dbReference type="EMBL" id="JACHBC010000002">
    <property type="protein sequence ID" value="MBB5559840.1"/>
    <property type="molecule type" value="Genomic_DNA"/>
</dbReference>
<evidence type="ECO:0000313" key="1">
    <source>
        <dbReference type="EMBL" id="MBB5559840.1"/>
    </source>
</evidence>
<proteinExistence type="predicted"/>
<dbReference type="AlphaFoldDB" id="A0A7W8UKU8"/>
<organism evidence="1 2">
    <name type="scientific">Rhizobium lentis</name>
    <dbReference type="NCBI Taxonomy" id="1138194"/>
    <lineage>
        <taxon>Bacteria</taxon>
        <taxon>Pseudomonadati</taxon>
        <taxon>Pseudomonadota</taxon>
        <taxon>Alphaproteobacteria</taxon>
        <taxon>Hyphomicrobiales</taxon>
        <taxon>Rhizobiaceae</taxon>
        <taxon>Rhizobium/Agrobacterium group</taxon>
        <taxon>Rhizobium</taxon>
    </lineage>
</organism>